<dbReference type="GO" id="GO:0015074">
    <property type="term" value="P:DNA integration"/>
    <property type="evidence" value="ECO:0007669"/>
    <property type="project" value="UniProtKB-KW"/>
</dbReference>
<keyword evidence="7" id="KW-0695">RNA-directed DNA polymerase</keyword>
<dbReference type="InterPro" id="IPR039537">
    <property type="entry name" value="Retrotran_Ty1/copia-like"/>
</dbReference>
<comment type="caution">
    <text evidence="11">The sequence shown here is derived from an EMBL/GenBank/DDBJ whole genome shotgun (WGS) entry which is preliminary data.</text>
</comment>
<evidence type="ECO:0000256" key="1">
    <source>
        <dbReference type="ARBA" id="ARBA00022722"/>
    </source>
</evidence>
<dbReference type="GO" id="GO:0003964">
    <property type="term" value="F:RNA-directed DNA polymerase activity"/>
    <property type="evidence" value="ECO:0007669"/>
    <property type="project" value="UniProtKB-KW"/>
</dbReference>
<dbReference type="GO" id="GO:0004519">
    <property type="term" value="F:endonuclease activity"/>
    <property type="evidence" value="ECO:0007669"/>
    <property type="project" value="UniProtKB-KW"/>
</dbReference>
<keyword evidence="8" id="KW-0239">DNA-directed DNA polymerase</keyword>
<feature type="non-terminal residue" evidence="11">
    <location>
        <position position="1"/>
    </location>
</feature>
<evidence type="ECO:0000256" key="8">
    <source>
        <dbReference type="ARBA" id="ARBA00022932"/>
    </source>
</evidence>
<dbReference type="AlphaFoldDB" id="A0A699SPL6"/>
<evidence type="ECO:0000256" key="2">
    <source>
        <dbReference type="ARBA" id="ARBA00022723"/>
    </source>
</evidence>
<evidence type="ECO:0000256" key="9">
    <source>
        <dbReference type="ARBA" id="ARBA00023172"/>
    </source>
</evidence>
<evidence type="ECO:0000259" key="10">
    <source>
        <dbReference type="PROSITE" id="PS50994"/>
    </source>
</evidence>
<reference evidence="11" key="1">
    <citation type="journal article" date="2019" name="Sci. Rep.">
        <title>Draft genome of Tanacetum cinerariifolium, the natural source of mosquito coil.</title>
        <authorList>
            <person name="Yamashiro T."/>
            <person name="Shiraishi A."/>
            <person name="Satake H."/>
            <person name="Nakayama K."/>
        </authorList>
    </citation>
    <scope>NUCLEOTIDE SEQUENCE</scope>
</reference>
<keyword evidence="5" id="KW-0460">Magnesium</keyword>
<dbReference type="GO" id="GO:0003887">
    <property type="term" value="F:DNA-directed DNA polymerase activity"/>
    <property type="evidence" value="ECO:0007669"/>
    <property type="project" value="UniProtKB-KW"/>
</dbReference>
<evidence type="ECO:0000313" key="11">
    <source>
        <dbReference type="EMBL" id="GFC98605.1"/>
    </source>
</evidence>
<dbReference type="SUPFAM" id="SSF53098">
    <property type="entry name" value="Ribonuclease H-like"/>
    <property type="match status" value="1"/>
</dbReference>
<organism evidence="11">
    <name type="scientific">Tanacetum cinerariifolium</name>
    <name type="common">Dalmatian daisy</name>
    <name type="synonym">Chrysanthemum cinerariifolium</name>
    <dbReference type="NCBI Taxonomy" id="118510"/>
    <lineage>
        <taxon>Eukaryota</taxon>
        <taxon>Viridiplantae</taxon>
        <taxon>Streptophyta</taxon>
        <taxon>Embryophyta</taxon>
        <taxon>Tracheophyta</taxon>
        <taxon>Spermatophyta</taxon>
        <taxon>Magnoliopsida</taxon>
        <taxon>eudicotyledons</taxon>
        <taxon>Gunneridae</taxon>
        <taxon>Pentapetalae</taxon>
        <taxon>asterids</taxon>
        <taxon>campanulids</taxon>
        <taxon>Asterales</taxon>
        <taxon>Asteraceae</taxon>
        <taxon>Asteroideae</taxon>
        <taxon>Anthemideae</taxon>
        <taxon>Anthemidinae</taxon>
        <taxon>Tanacetum</taxon>
    </lineage>
</organism>
<keyword evidence="1" id="KW-0540">Nuclease</keyword>
<dbReference type="PANTHER" id="PTHR42648">
    <property type="entry name" value="TRANSPOSASE, PUTATIVE-RELATED"/>
    <property type="match status" value="1"/>
</dbReference>
<dbReference type="InterPro" id="IPR036397">
    <property type="entry name" value="RNaseH_sf"/>
</dbReference>
<feature type="domain" description="Integrase catalytic" evidence="10">
    <location>
        <begin position="1"/>
        <end position="80"/>
    </location>
</feature>
<sequence length="166" mass="19437">YYERIAIFHQKTVPRTPQQNGVVERQNRTLVEAARTMLIFSKALMFLWAEVVATACYTENRSLIYTRHHKTPYELVHNKKPDLTFFRVFGALCYPTNDSKDLRKLQPTANTGIFVGYAPSRKGYRIYNKKTRGIMETIHVQLDELTELMVSQWFLCNSIQDPLLIF</sequence>
<dbReference type="PANTHER" id="PTHR42648:SF11">
    <property type="entry name" value="TRANSPOSON TY4-P GAG-POL POLYPROTEIN"/>
    <property type="match status" value="1"/>
</dbReference>
<dbReference type="InterPro" id="IPR057670">
    <property type="entry name" value="SH3_retrovirus"/>
</dbReference>
<dbReference type="GO" id="GO:0016787">
    <property type="term" value="F:hydrolase activity"/>
    <property type="evidence" value="ECO:0007669"/>
    <property type="project" value="UniProtKB-KW"/>
</dbReference>
<evidence type="ECO:0000256" key="6">
    <source>
        <dbReference type="ARBA" id="ARBA00022908"/>
    </source>
</evidence>
<evidence type="ECO:0000256" key="5">
    <source>
        <dbReference type="ARBA" id="ARBA00022842"/>
    </source>
</evidence>
<proteinExistence type="predicted"/>
<dbReference type="InterPro" id="IPR001584">
    <property type="entry name" value="Integrase_cat-core"/>
</dbReference>
<dbReference type="EMBL" id="BKCJ011173124">
    <property type="protein sequence ID" value="GFC98605.1"/>
    <property type="molecule type" value="Genomic_DNA"/>
</dbReference>
<dbReference type="Pfam" id="PF25597">
    <property type="entry name" value="SH3_retrovirus"/>
    <property type="match status" value="1"/>
</dbReference>
<keyword evidence="6" id="KW-0229">DNA integration</keyword>
<dbReference type="GO" id="GO:0046872">
    <property type="term" value="F:metal ion binding"/>
    <property type="evidence" value="ECO:0007669"/>
    <property type="project" value="UniProtKB-KW"/>
</dbReference>
<keyword evidence="4" id="KW-0378">Hydrolase</keyword>
<keyword evidence="8" id="KW-0808">Transferase</keyword>
<gene>
    <name evidence="11" type="ORF">Tci_870575</name>
</gene>
<keyword evidence="8" id="KW-0548">Nucleotidyltransferase</keyword>
<keyword evidence="9" id="KW-0233">DNA recombination</keyword>
<keyword evidence="2" id="KW-0479">Metal-binding</keyword>
<dbReference type="Gene3D" id="3.30.420.10">
    <property type="entry name" value="Ribonuclease H-like superfamily/Ribonuclease H"/>
    <property type="match status" value="1"/>
</dbReference>
<evidence type="ECO:0000256" key="3">
    <source>
        <dbReference type="ARBA" id="ARBA00022759"/>
    </source>
</evidence>
<dbReference type="GO" id="GO:0006310">
    <property type="term" value="P:DNA recombination"/>
    <property type="evidence" value="ECO:0007669"/>
    <property type="project" value="UniProtKB-KW"/>
</dbReference>
<evidence type="ECO:0000256" key="4">
    <source>
        <dbReference type="ARBA" id="ARBA00022801"/>
    </source>
</evidence>
<accession>A0A699SPL6</accession>
<name>A0A699SPL6_TANCI</name>
<dbReference type="PROSITE" id="PS50994">
    <property type="entry name" value="INTEGRASE"/>
    <property type="match status" value="1"/>
</dbReference>
<evidence type="ECO:0000256" key="7">
    <source>
        <dbReference type="ARBA" id="ARBA00022918"/>
    </source>
</evidence>
<protein>
    <submittedName>
        <fullName evidence="11">Retrovirus-related Pol polyprotein from transposon TNT 1-94</fullName>
    </submittedName>
</protein>
<dbReference type="InterPro" id="IPR012337">
    <property type="entry name" value="RNaseH-like_sf"/>
</dbReference>
<keyword evidence="3" id="KW-0255">Endonuclease</keyword>
<dbReference type="GO" id="GO:0003676">
    <property type="term" value="F:nucleic acid binding"/>
    <property type="evidence" value="ECO:0007669"/>
    <property type="project" value="InterPro"/>
</dbReference>